<feature type="transmembrane region" description="Helical" evidence="2">
    <location>
        <begin position="31"/>
        <end position="57"/>
    </location>
</feature>
<dbReference type="GO" id="GO:0016787">
    <property type="term" value="F:hydrolase activity"/>
    <property type="evidence" value="ECO:0007669"/>
    <property type="project" value="UniProtKB-KW"/>
</dbReference>
<reference evidence="3" key="1">
    <citation type="submission" date="2022-10" db="EMBL/GenBank/DDBJ databases">
        <title>Complete genome sequence of Schlegelella aquatica LMG 23380.</title>
        <authorList>
            <person name="Musilova J."/>
            <person name="Kourilova X."/>
            <person name="Bezdicek M."/>
            <person name="Hermankova K."/>
            <person name="Obruca S."/>
            <person name="Sedlar K."/>
        </authorList>
    </citation>
    <scope>NUCLEOTIDE SEQUENCE</scope>
    <source>
        <strain evidence="3">LMG 23380</strain>
    </source>
</reference>
<evidence type="ECO:0000256" key="1">
    <source>
        <dbReference type="SAM" id="MobiDB-lite"/>
    </source>
</evidence>
<gene>
    <name evidence="3" type="ORF">OMP39_12905</name>
</gene>
<keyword evidence="4" id="KW-1185">Reference proteome</keyword>
<keyword evidence="3" id="KW-0378">Hydrolase</keyword>
<sequence>MLARLQRAFTLWLVFTAAGWAAVWATRGRPGVAVAGAALCLFGYALVLAVECLLAAWANRRDPAPPATAVQWLRAWWGEVCTAPRVFNWRQPFFSNRVPDAPQGRGRRGVVFVHGFLCNRGFWTPWLERCRDEGIPFVAVNLEPVFGRIDEYVEIVEAAVRRIEAGTGLAPVLVAHSMGGLAVRAWLQARQADARVHRVVTIGSPHRGTFLARHARASNARQMRWGSRWIEALAAAEPPQRYRRFTCLYGHCDNIVFPASTAVLPGARTVHLEGVAHVAMAFHPVVWEEVKRALRAAPSWVSGEPAGGRRPAPGGLPEDPRGGSRFS</sequence>
<keyword evidence="2" id="KW-0812">Transmembrane</keyword>
<protein>
    <submittedName>
        <fullName evidence="3">Alpha/beta fold hydrolase</fullName>
    </submittedName>
</protein>
<evidence type="ECO:0000313" key="4">
    <source>
        <dbReference type="Proteomes" id="UP001163266"/>
    </source>
</evidence>
<keyword evidence="2" id="KW-0472">Membrane</keyword>
<feature type="compositionally biased region" description="Low complexity" evidence="1">
    <location>
        <begin position="308"/>
        <end position="317"/>
    </location>
</feature>
<dbReference type="InterPro" id="IPR029058">
    <property type="entry name" value="AB_hydrolase_fold"/>
</dbReference>
<organism evidence="3 4">
    <name type="scientific">Caldimonas aquatica</name>
    <dbReference type="NCBI Taxonomy" id="376175"/>
    <lineage>
        <taxon>Bacteria</taxon>
        <taxon>Pseudomonadati</taxon>
        <taxon>Pseudomonadota</taxon>
        <taxon>Betaproteobacteria</taxon>
        <taxon>Burkholderiales</taxon>
        <taxon>Sphaerotilaceae</taxon>
        <taxon>Caldimonas</taxon>
    </lineage>
</organism>
<dbReference type="Proteomes" id="UP001163266">
    <property type="component" value="Chromosome"/>
</dbReference>
<feature type="compositionally biased region" description="Basic and acidic residues" evidence="1">
    <location>
        <begin position="318"/>
        <end position="327"/>
    </location>
</feature>
<proteinExistence type="predicted"/>
<keyword evidence="2" id="KW-1133">Transmembrane helix</keyword>
<dbReference type="PANTHER" id="PTHR37946:SF1">
    <property type="entry name" value="SLL1969 PROTEIN"/>
    <property type="match status" value="1"/>
</dbReference>
<evidence type="ECO:0000256" key="2">
    <source>
        <dbReference type="SAM" id="Phobius"/>
    </source>
</evidence>
<dbReference type="EMBL" id="CP110257">
    <property type="protein sequence ID" value="UZD54549.1"/>
    <property type="molecule type" value="Genomic_DNA"/>
</dbReference>
<dbReference type="SUPFAM" id="SSF53474">
    <property type="entry name" value="alpha/beta-Hydrolases"/>
    <property type="match status" value="1"/>
</dbReference>
<evidence type="ECO:0000313" key="3">
    <source>
        <dbReference type="EMBL" id="UZD54549.1"/>
    </source>
</evidence>
<feature type="region of interest" description="Disordered" evidence="1">
    <location>
        <begin position="300"/>
        <end position="327"/>
    </location>
</feature>
<name>A0ABY6MRB2_9BURK</name>
<dbReference type="PANTHER" id="PTHR37946">
    <property type="entry name" value="SLL1969 PROTEIN"/>
    <property type="match status" value="1"/>
</dbReference>
<dbReference type="Pfam" id="PF02089">
    <property type="entry name" value="Palm_thioest"/>
    <property type="match status" value="1"/>
</dbReference>
<dbReference type="RefSeq" id="WP_264892126.1">
    <property type="nucleotide sequence ID" value="NZ_CP110257.1"/>
</dbReference>
<dbReference type="Gene3D" id="3.40.50.1820">
    <property type="entry name" value="alpha/beta hydrolase"/>
    <property type="match status" value="1"/>
</dbReference>
<accession>A0ABY6MRB2</accession>